<dbReference type="SUPFAM" id="SSF49785">
    <property type="entry name" value="Galactose-binding domain-like"/>
    <property type="match status" value="1"/>
</dbReference>
<name>A0A6M2BW33_9GAMM</name>
<gene>
    <name evidence="5" type="ORF">G7Y85_17650</name>
</gene>
<dbReference type="PROSITE" id="PS51257">
    <property type="entry name" value="PROKAR_LIPOPROTEIN"/>
    <property type="match status" value="1"/>
</dbReference>
<dbReference type="PANTHER" id="PTHR22946">
    <property type="entry name" value="DIENELACTONE HYDROLASE DOMAIN-CONTAINING PROTEIN-RELATED"/>
    <property type="match status" value="1"/>
</dbReference>
<dbReference type="InterPro" id="IPR008979">
    <property type="entry name" value="Galactose-bd-like_sf"/>
</dbReference>
<dbReference type="SMART" id="SM00939">
    <property type="entry name" value="PepX_C"/>
    <property type="match status" value="1"/>
</dbReference>
<dbReference type="InterPro" id="IPR000383">
    <property type="entry name" value="Xaa-Pro-like_dom"/>
</dbReference>
<dbReference type="Pfam" id="PF02129">
    <property type="entry name" value="Peptidase_S15"/>
    <property type="match status" value="1"/>
</dbReference>
<dbReference type="SUPFAM" id="SSF53474">
    <property type="entry name" value="alpha/beta-Hydrolases"/>
    <property type="match status" value="1"/>
</dbReference>
<keyword evidence="6" id="KW-1185">Reference proteome</keyword>
<feature type="signal peptide" evidence="3">
    <location>
        <begin position="1"/>
        <end position="26"/>
    </location>
</feature>
<evidence type="ECO:0000259" key="4">
    <source>
        <dbReference type="SMART" id="SM00939"/>
    </source>
</evidence>
<dbReference type="EMBL" id="JAAMOW010000009">
    <property type="protein sequence ID" value="NGY06604.1"/>
    <property type="molecule type" value="Genomic_DNA"/>
</dbReference>
<dbReference type="Pfam" id="PF08530">
    <property type="entry name" value="PepX_C"/>
    <property type="match status" value="1"/>
</dbReference>
<dbReference type="AlphaFoldDB" id="A0A6M2BW33"/>
<evidence type="ECO:0000256" key="2">
    <source>
        <dbReference type="SAM" id="MobiDB-lite"/>
    </source>
</evidence>
<feature type="chain" id="PRO_5026831567" evidence="3">
    <location>
        <begin position="27"/>
        <end position="647"/>
    </location>
</feature>
<dbReference type="InterPro" id="IPR013736">
    <property type="entry name" value="Xaa-Pro_dipept_C"/>
</dbReference>
<dbReference type="PANTHER" id="PTHR22946:SF9">
    <property type="entry name" value="POLYKETIDE TRANSFERASE AF380"/>
    <property type="match status" value="1"/>
</dbReference>
<keyword evidence="3" id="KW-0732">Signal</keyword>
<evidence type="ECO:0000256" key="3">
    <source>
        <dbReference type="SAM" id="SignalP"/>
    </source>
</evidence>
<dbReference type="Proteomes" id="UP000472676">
    <property type="component" value="Unassembled WGS sequence"/>
</dbReference>
<dbReference type="InterPro" id="IPR005674">
    <property type="entry name" value="CocE/Ser_esterase"/>
</dbReference>
<feature type="region of interest" description="Disordered" evidence="2">
    <location>
        <begin position="31"/>
        <end position="57"/>
    </location>
</feature>
<keyword evidence="1 5" id="KW-0378">Hydrolase</keyword>
<dbReference type="Gene3D" id="3.40.50.1820">
    <property type="entry name" value="alpha/beta hydrolase"/>
    <property type="match status" value="1"/>
</dbReference>
<organism evidence="5 6">
    <name type="scientific">Solimonas terrae</name>
    <dbReference type="NCBI Taxonomy" id="1396819"/>
    <lineage>
        <taxon>Bacteria</taxon>
        <taxon>Pseudomonadati</taxon>
        <taxon>Pseudomonadota</taxon>
        <taxon>Gammaproteobacteria</taxon>
        <taxon>Nevskiales</taxon>
        <taxon>Nevskiaceae</taxon>
        <taxon>Solimonas</taxon>
    </lineage>
</organism>
<evidence type="ECO:0000256" key="1">
    <source>
        <dbReference type="ARBA" id="ARBA00022801"/>
    </source>
</evidence>
<reference evidence="5 6" key="1">
    <citation type="journal article" date="2014" name="Int. J. Syst. Evol. Microbiol.">
        <title>Solimonas terrae sp. nov., isolated from soil.</title>
        <authorList>
            <person name="Kim S.J."/>
            <person name="Moon J.Y."/>
            <person name="Weon H.Y."/>
            <person name="Ahn J.H."/>
            <person name="Chen W.M."/>
            <person name="Kwon S.W."/>
        </authorList>
    </citation>
    <scope>NUCLEOTIDE SEQUENCE [LARGE SCALE GENOMIC DNA]</scope>
    <source>
        <strain evidence="5 6">KIS83-12</strain>
    </source>
</reference>
<sequence length="647" mass="68049">MRSTLISTITARCLQLAAVSTLTMLAACGASSSTDAVGGSGSSTTLGTRAEPAAPAKTITGNAGATWSDYDPATLYPGTKTLPLQYITMRDGVKLAAYVTVPADADGNAIDTPLPVVLVQTSYNGAAGSAVPAIGGADSYIVEHGYVSVVVDVRGTGQSEGEWEAFGEDEQADYAEVVDWVTQQSFNDGRIGVYGVSYLGITAIITAAQGHPAVKAAFPIVPIGDGYRDIVFTGGQVNPTFIPLWLGLVSVLGLTNPTILTDPATGLPATLDHLLSAVANFQVPTILNALTGDPDTAYDGDFWKVRSPLENDAKITVPTFIVGGLHDLFQRSEPISYERIKHNAPAKLLIGPWTHVEAAVGSGLPADGVPPLNHIELRWFDQYVKGMKVGADTMPNVTQYVTGLEHYVTASDWPHPDVHAQRLYMHGDKSLSEDQPATDEAANTVLQLPIEGLCSISTSQWTAGLLGYIPLPCFQNSNTAETLSVKYETPAMADDYYLNGPIEADIWMSTTASDASLSVRVDDVDESGTAKSLTNGIQTASLRMVDASRSRLLDGQMIQPWHPYTQASVQAVGSGNAVLVPVEIFATSALIAKGHKLRVAVGASDLPQGVPPVPTLLQSLAGALTIYSDAAHPSSVVLPVVPASALQ</sequence>
<dbReference type="InterPro" id="IPR050261">
    <property type="entry name" value="FrsA_esterase"/>
</dbReference>
<evidence type="ECO:0000313" key="5">
    <source>
        <dbReference type="EMBL" id="NGY06604.1"/>
    </source>
</evidence>
<dbReference type="NCBIfam" id="TIGR00976">
    <property type="entry name" value="CocE_NonD"/>
    <property type="match status" value="1"/>
</dbReference>
<accession>A0A6M2BW33</accession>
<dbReference type="Gene3D" id="1.10.3020.10">
    <property type="entry name" value="alpha-amino acid ester hydrolase ( Helical cap domain)"/>
    <property type="match status" value="1"/>
</dbReference>
<dbReference type="GO" id="GO:0052689">
    <property type="term" value="F:carboxylic ester hydrolase activity"/>
    <property type="evidence" value="ECO:0007669"/>
    <property type="project" value="UniProtKB-ARBA"/>
</dbReference>
<dbReference type="InterPro" id="IPR029058">
    <property type="entry name" value="AB_hydrolase_fold"/>
</dbReference>
<feature type="domain" description="Xaa-Pro dipeptidyl-peptidase C-terminal" evidence="4">
    <location>
        <begin position="377"/>
        <end position="637"/>
    </location>
</feature>
<evidence type="ECO:0000313" key="6">
    <source>
        <dbReference type="Proteomes" id="UP000472676"/>
    </source>
</evidence>
<dbReference type="Gene3D" id="2.60.120.260">
    <property type="entry name" value="Galactose-binding domain-like"/>
    <property type="match status" value="1"/>
</dbReference>
<dbReference type="GO" id="GO:0008239">
    <property type="term" value="F:dipeptidyl-peptidase activity"/>
    <property type="evidence" value="ECO:0007669"/>
    <property type="project" value="InterPro"/>
</dbReference>
<comment type="caution">
    <text evidence="5">The sequence shown here is derived from an EMBL/GenBank/DDBJ whole genome shotgun (WGS) entry which is preliminary data.</text>
</comment>
<proteinExistence type="predicted"/>
<protein>
    <submittedName>
        <fullName evidence="5">CocE/NonD family hydrolase</fullName>
    </submittedName>
</protein>